<gene>
    <name evidence="2" type="ORF">SAY87_027947</name>
</gene>
<feature type="region of interest" description="Disordered" evidence="1">
    <location>
        <begin position="77"/>
        <end position="97"/>
    </location>
</feature>
<reference evidence="2 3" key="1">
    <citation type="journal article" date="2023" name="Hortic Res">
        <title>Pangenome of water caltrop reveals structural variations and asymmetric subgenome divergence after allopolyploidization.</title>
        <authorList>
            <person name="Zhang X."/>
            <person name="Chen Y."/>
            <person name="Wang L."/>
            <person name="Yuan Y."/>
            <person name="Fang M."/>
            <person name="Shi L."/>
            <person name="Lu R."/>
            <person name="Comes H.P."/>
            <person name="Ma Y."/>
            <person name="Chen Y."/>
            <person name="Huang G."/>
            <person name="Zhou Y."/>
            <person name="Zheng Z."/>
            <person name="Qiu Y."/>
        </authorList>
    </citation>
    <scope>NUCLEOTIDE SEQUENCE [LARGE SCALE GENOMIC DNA]</scope>
    <source>
        <tissue evidence="2">Roots</tissue>
    </source>
</reference>
<name>A0AAN7KYW5_9MYRT</name>
<evidence type="ECO:0000256" key="1">
    <source>
        <dbReference type="SAM" id="MobiDB-lite"/>
    </source>
</evidence>
<proteinExistence type="predicted"/>
<protein>
    <submittedName>
        <fullName evidence="2">Uncharacterized protein</fullName>
    </submittedName>
</protein>
<dbReference type="Proteomes" id="UP001345219">
    <property type="component" value="Chromosome 22"/>
</dbReference>
<evidence type="ECO:0000313" key="2">
    <source>
        <dbReference type="EMBL" id="KAK4772928.1"/>
    </source>
</evidence>
<organism evidence="2 3">
    <name type="scientific">Trapa incisa</name>
    <dbReference type="NCBI Taxonomy" id="236973"/>
    <lineage>
        <taxon>Eukaryota</taxon>
        <taxon>Viridiplantae</taxon>
        <taxon>Streptophyta</taxon>
        <taxon>Embryophyta</taxon>
        <taxon>Tracheophyta</taxon>
        <taxon>Spermatophyta</taxon>
        <taxon>Magnoliopsida</taxon>
        <taxon>eudicotyledons</taxon>
        <taxon>Gunneridae</taxon>
        <taxon>Pentapetalae</taxon>
        <taxon>rosids</taxon>
        <taxon>malvids</taxon>
        <taxon>Myrtales</taxon>
        <taxon>Lythraceae</taxon>
        <taxon>Trapa</taxon>
    </lineage>
</organism>
<keyword evidence="3" id="KW-1185">Reference proteome</keyword>
<comment type="caution">
    <text evidence="2">The sequence shown here is derived from an EMBL/GenBank/DDBJ whole genome shotgun (WGS) entry which is preliminary data.</text>
</comment>
<accession>A0AAN7KYW5</accession>
<sequence length="97" mass="10756">MRPPSQALVSGNSVSKDVTVTRMVELGHLSPPGSYLKPFIDKGLMALFSTKAWRLPRRSVSLSSVVTKITSIGLGQTDLKQQRPVQHNKVKSIERER</sequence>
<dbReference type="AlphaFoldDB" id="A0AAN7KYW5"/>
<dbReference type="EMBL" id="JAXIOK010000004">
    <property type="protein sequence ID" value="KAK4772928.1"/>
    <property type="molecule type" value="Genomic_DNA"/>
</dbReference>
<evidence type="ECO:0000313" key="3">
    <source>
        <dbReference type="Proteomes" id="UP001345219"/>
    </source>
</evidence>